<dbReference type="InterPro" id="IPR028626">
    <property type="entry name" value="Ribosomal_eS28_CS"/>
</dbReference>
<protein>
    <recommendedName>
        <fullName evidence="10">Methyltransferase small domain-containing protein</fullName>
    </recommendedName>
</protein>
<dbReference type="SUPFAM" id="SSF50249">
    <property type="entry name" value="Nucleic acid-binding proteins"/>
    <property type="match status" value="1"/>
</dbReference>
<evidence type="ECO:0000256" key="3">
    <source>
        <dbReference type="ARBA" id="ARBA00022679"/>
    </source>
</evidence>
<dbReference type="Gene3D" id="3.40.50.150">
    <property type="entry name" value="Vaccinia Virus protein VP39"/>
    <property type="match status" value="1"/>
</dbReference>
<evidence type="ECO:0000256" key="5">
    <source>
        <dbReference type="ARBA" id="ARBA00022980"/>
    </source>
</evidence>
<dbReference type="InterPro" id="IPR029063">
    <property type="entry name" value="SAM-dependent_MTases_sf"/>
</dbReference>
<evidence type="ECO:0000256" key="1">
    <source>
        <dbReference type="ARBA" id="ARBA00005943"/>
    </source>
</evidence>
<keyword evidence="3" id="KW-0808">Transferase</keyword>
<dbReference type="InterPro" id="IPR004556">
    <property type="entry name" value="HemK-like"/>
</dbReference>
<dbReference type="InterPro" id="IPR012340">
    <property type="entry name" value="NA-bd_OB-fold"/>
</dbReference>
<dbReference type="InterPro" id="IPR052663">
    <property type="entry name" value="RF_glutamine_MTase_cyano"/>
</dbReference>
<dbReference type="GO" id="GO:0005840">
    <property type="term" value="C:ribosome"/>
    <property type="evidence" value="ECO:0007669"/>
    <property type="project" value="UniProtKB-KW"/>
</dbReference>
<keyword evidence="9" id="KW-1185">Reference proteome</keyword>
<evidence type="ECO:0000256" key="2">
    <source>
        <dbReference type="ARBA" id="ARBA00022603"/>
    </source>
</evidence>
<evidence type="ECO:0008006" key="10">
    <source>
        <dbReference type="Google" id="ProtNLM"/>
    </source>
</evidence>
<feature type="compositionally biased region" description="Polar residues" evidence="7">
    <location>
        <begin position="38"/>
        <end position="52"/>
    </location>
</feature>
<comment type="similarity">
    <text evidence="1">Belongs to the eukaryotic ribosomal protein eS28 family.</text>
</comment>
<dbReference type="SUPFAM" id="SSF53335">
    <property type="entry name" value="S-adenosyl-L-methionine-dependent methyltransferases"/>
    <property type="match status" value="1"/>
</dbReference>
<dbReference type="PROSITE" id="PS00961">
    <property type="entry name" value="RIBOSOMAL_S28E"/>
    <property type="match status" value="1"/>
</dbReference>
<proteinExistence type="inferred from homology"/>
<evidence type="ECO:0000313" key="9">
    <source>
        <dbReference type="Proteomes" id="UP000886595"/>
    </source>
</evidence>
<dbReference type="HAMAP" id="MF_00292">
    <property type="entry name" value="Ribosomal_eS28"/>
    <property type="match status" value="1"/>
</dbReference>
<gene>
    <name evidence="8" type="ORF">Bca52824_009781</name>
</gene>
<feature type="region of interest" description="Disordered" evidence="7">
    <location>
        <begin position="21"/>
        <end position="55"/>
    </location>
</feature>
<keyword evidence="6" id="KW-0687">Ribonucleoprotein</keyword>
<keyword evidence="2" id="KW-0489">Methyltransferase</keyword>
<dbReference type="PANTHER" id="PTHR47441:SF3">
    <property type="entry name" value="RELEASE FACTOR GLUTAMINE METHYLTRANSFERASE"/>
    <property type="match status" value="1"/>
</dbReference>
<dbReference type="GO" id="GO:1990904">
    <property type="term" value="C:ribonucleoprotein complex"/>
    <property type="evidence" value="ECO:0007669"/>
    <property type="project" value="UniProtKB-KW"/>
</dbReference>
<dbReference type="AlphaFoldDB" id="A0A8X8BA77"/>
<dbReference type="EMBL" id="JAAMPC010000002">
    <property type="protein sequence ID" value="KAG2327053.1"/>
    <property type="molecule type" value="Genomic_DNA"/>
</dbReference>
<organism evidence="8 9">
    <name type="scientific">Brassica carinata</name>
    <name type="common">Ethiopian mustard</name>
    <name type="synonym">Abyssinian cabbage</name>
    <dbReference type="NCBI Taxonomy" id="52824"/>
    <lineage>
        <taxon>Eukaryota</taxon>
        <taxon>Viridiplantae</taxon>
        <taxon>Streptophyta</taxon>
        <taxon>Embryophyta</taxon>
        <taxon>Tracheophyta</taxon>
        <taxon>Spermatophyta</taxon>
        <taxon>Magnoliopsida</taxon>
        <taxon>eudicotyledons</taxon>
        <taxon>Gunneridae</taxon>
        <taxon>Pentapetalae</taxon>
        <taxon>rosids</taxon>
        <taxon>malvids</taxon>
        <taxon>Brassicales</taxon>
        <taxon>Brassicaceae</taxon>
        <taxon>Brassiceae</taxon>
        <taxon>Brassica</taxon>
    </lineage>
</organism>
<dbReference type="CDD" id="cd04457">
    <property type="entry name" value="S1_S28E"/>
    <property type="match status" value="1"/>
</dbReference>
<dbReference type="GO" id="GO:0008276">
    <property type="term" value="F:protein methyltransferase activity"/>
    <property type="evidence" value="ECO:0007669"/>
    <property type="project" value="InterPro"/>
</dbReference>
<dbReference type="OrthoDB" id="269872at2759"/>
<evidence type="ECO:0000313" key="8">
    <source>
        <dbReference type="EMBL" id="KAG2327053.1"/>
    </source>
</evidence>
<dbReference type="GO" id="GO:0006412">
    <property type="term" value="P:translation"/>
    <property type="evidence" value="ECO:0007669"/>
    <property type="project" value="InterPro"/>
</dbReference>
<dbReference type="Pfam" id="PF06325">
    <property type="entry name" value="PrmA"/>
    <property type="match status" value="1"/>
</dbReference>
<keyword evidence="4" id="KW-0949">S-adenosyl-L-methionine</keyword>
<dbReference type="Gene3D" id="2.40.50.140">
    <property type="entry name" value="Nucleic acid-binding proteins"/>
    <property type="match status" value="1"/>
</dbReference>
<accession>A0A8X8BA77</accession>
<keyword evidence="5" id="KW-0689">Ribosomal protein</keyword>
<evidence type="ECO:0000256" key="7">
    <source>
        <dbReference type="SAM" id="MobiDB-lite"/>
    </source>
</evidence>
<evidence type="ECO:0000256" key="4">
    <source>
        <dbReference type="ARBA" id="ARBA00022691"/>
    </source>
</evidence>
<dbReference type="GO" id="GO:0003735">
    <property type="term" value="F:structural constituent of ribosome"/>
    <property type="evidence" value="ECO:0007669"/>
    <property type="project" value="InterPro"/>
</dbReference>
<dbReference type="Pfam" id="PF01200">
    <property type="entry name" value="Ribosomal_S28e"/>
    <property type="match status" value="1"/>
</dbReference>
<dbReference type="NCBIfam" id="TIGR00536">
    <property type="entry name" value="hemK_fam"/>
    <property type="match status" value="1"/>
</dbReference>
<dbReference type="InterPro" id="IPR000289">
    <property type="entry name" value="Ribosomal_eS28"/>
</dbReference>
<dbReference type="PANTHER" id="PTHR47441">
    <property type="match status" value="1"/>
</dbReference>
<dbReference type="GO" id="GO:0032259">
    <property type="term" value="P:methylation"/>
    <property type="evidence" value="ECO:0007669"/>
    <property type="project" value="UniProtKB-KW"/>
</dbReference>
<dbReference type="Proteomes" id="UP000886595">
    <property type="component" value="Unassembled WGS sequence"/>
</dbReference>
<name>A0A8X8BA77_BRACI</name>
<comment type="caution">
    <text evidence="8">The sequence shown here is derived from an EMBL/GenBank/DDBJ whole genome shotgun (WGS) entry which is preliminary data.</text>
</comment>
<evidence type="ECO:0000256" key="6">
    <source>
        <dbReference type="ARBA" id="ARBA00023274"/>
    </source>
</evidence>
<sequence>MIRSFRFTSLLSAAKPLRSFACSSSPAREPPPRASFTEAKSTPSPNSLSITPKTPLFLRNPSHAAPLSEVSKWHDWAKDLASSIEESSTKDEDSLDSILLLRELKWLIEDSIEDDDHYPVITRREVNYDGEKSVKMRASLEELYELWRQRIEKRRPFQYVVGCEHWRDLVLCVEEGVLIPRPETELIVDMVEEVVTRDEWFKRGVWADLGTGSGAIAIGVARVLGSCGRVIATDLSPVAIAVAGNNVKRYDLQGVIEVREGSWFEPLKELEGKLVGFVSNPPYIPSDDIPGLQAEVGKHEPRLALDGGVDGTDSLLHLCDGASRMLTSGGFFAFENNGEKQSKTIVDYMTNDLKSSFSDVKIVSDFAGIGRFVTGLCDCRMDSQIKHAVVVKVMGRTGSRGQVTQVRVKFTDSDRYIMRNVKGPVREGDILTLLESEREARRLR</sequence>
<dbReference type="CDD" id="cd02440">
    <property type="entry name" value="AdoMet_MTases"/>
    <property type="match status" value="1"/>
</dbReference>
<reference evidence="8 9" key="1">
    <citation type="submission" date="2020-02" db="EMBL/GenBank/DDBJ databases">
        <authorList>
            <person name="Ma Q."/>
            <person name="Huang Y."/>
            <person name="Song X."/>
            <person name="Pei D."/>
        </authorList>
    </citation>
    <scope>NUCLEOTIDE SEQUENCE [LARGE SCALE GENOMIC DNA]</scope>
    <source>
        <strain evidence="8">Sxm20200214</strain>
        <tissue evidence="8">Leaf</tissue>
    </source>
</reference>